<feature type="domain" description="G5" evidence="4">
    <location>
        <begin position="181"/>
        <end position="261"/>
    </location>
</feature>
<evidence type="ECO:0000313" key="5">
    <source>
        <dbReference type="EMBL" id="NJP46213.1"/>
    </source>
</evidence>
<dbReference type="InterPro" id="IPR051933">
    <property type="entry name" value="Resuscitation_pf_RpfB"/>
</dbReference>
<keyword evidence="2" id="KW-0732">Signal</keyword>
<dbReference type="EMBL" id="JAATEJ010000020">
    <property type="protein sequence ID" value="NJP46213.1"/>
    <property type="molecule type" value="Genomic_DNA"/>
</dbReference>
<organism evidence="5 6">
    <name type="scientific">Actinacidiphila epipremni</name>
    <dbReference type="NCBI Taxonomy" id="2053013"/>
    <lineage>
        <taxon>Bacteria</taxon>
        <taxon>Bacillati</taxon>
        <taxon>Actinomycetota</taxon>
        <taxon>Actinomycetes</taxon>
        <taxon>Kitasatosporales</taxon>
        <taxon>Streptomycetaceae</taxon>
        <taxon>Actinacidiphila</taxon>
    </lineage>
</organism>
<dbReference type="CDD" id="cd13925">
    <property type="entry name" value="RPF"/>
    <property type="match status" value="1"/>
</dbReference>
<dbReference type="InterPro" id="IPR023346">
    <property type="entry name" value="Lysozyme-like_dom_sf"/>
</dbReference>
<dbReference type="InterPro" id="IPR011098">
    <property type="entry name" value="G5_dom"/>
</dbReference>
<reference evidence="5 6" key="1">
    <citation type="submission" date="2020-03" db="EMBL/GenBank/DDBJ databases">
        <title>WGS of actinomycetes isolated from Thailand.</title>
        <authorList>
            <person name="Thawai C."/>
        </authorList>
    </citation>
    <scope>NUCLEOTIDE SEQUENCE [LARGE SCALE GENOMIC DNA]</scope>
    <source>
        <strain evidence="5 6">PRB2-1</strain>
    </source>
</reference>
<dbReference type="Pfam" id="PF06737">
    <property type="entry name" value="Transglycosylas"/>
    <property type="match status" value="1"/>
</dbReference>
<dbReference type="Gene3D" id="1.10.530.10">
    <property type="match status" value="1"/>
</dbReference>
<dbReference type="Pfam" id="PF03990">
    <property type="entry name" value="DUF348"/>
    <property type="match status" value="3"/>
</dbReference>
<evidence type="ECO:0000259" key="4">
    <source>
        <dbReference type="PROSITE" id="PS51109"/>
    </source>
</evidence>
<keyword evidence="6" id="KW-1185">Reference proteome</keyword>
<gene>
    <name evidence="5" type="ORF">HCN08_22810</name>
</gene>
<dbReference type="InterPro" id="IPR010618">
    <property type="entry name" value="RPF"/>
</dbReference>
<dbReference type="SMART" id="SM01208">
    <property type="entry name" value="G5"/>
    <property type="match status" value="1"/>
</dbReference>
<dbReference type="InterPro" id="IPR007137">
    <property type="entry name" value="DUF348"/>
</dbReference>
<dbReference type="PROSITE" id="PS51109">
    <property type="entry name" value="G5"/>
    <property type="match status" value="1"/>
</dbReference>
<dbReference type="PANTHER" id="PTHR39160:SF4">
    <property type="entry name" value="RESUSCITATION-PROMOTING FACTOR RPFB"/>
    <property type="match status" value="1"/>
</dbReference>
<keyword evidence="3" id="KW-0378">Hydrolase</keyword>
<protein>
    <submittedName>
        <fullName evidence="5">DUF348 domain-containing protein</fullName>
    </submittedName>
</protein>
<evidence type="ECO:0000256" key="3">
    <source>
        <dbReference type="ARBA" id="ARBA00022801"/>
    </source>
</evidence>
<evidence type="ECO:0000256" key="1">
    <source>
        <dbReference type="ARBA" id="ARBA00010830"/>
    </source>
</evidence>
<evidence type="ECO:0000256" key="2">
    <source>
        <dbReference type="ARBA" id="ARBA00022729"/>
    </source>
</evidence>
<dbReference type="Proteomes" id="UP000734511">
    <property type="component" value="Unassembled WGS sequence"/>
</dbReference>
<comment type="similarity">
    <text evidence="1">Belongs to the transglycosylase family. Rpf subfamily.</text>
</comment>
<proteinExistence type="inferred from homology"/>
<sequence>MVAGGTGAGAVGDKTVRLSVDGRTRTVRTSAEDVAGVLHAQHLAVGPHDLVAPDPDRPLHDGDTVAVRYGRPLSLTLDGRPRRVWTTATTVAAALRQLGVRADGALLDASRGAAIGRRGLALDVRTLRRVTVVADGRAHLVRTHAVTARAAAVEAGVLIAAEDTFTPAPDAFPADGSTVTVRRVRTTTAVRRESVPYRVVRRRDAHLPRGTSVVATAGRAGVRERYYAVRTVDGEPGRTSPAGSRVTREPVAEVVRVGTGPAVTRRPRKAPAAAPAAGGGLDWAALAACESGGRPDAVDPSGRYGGLYQFDVRTWHSVGGSGRPQDAGAAEQTRRAQRLYAARGTAPWPVCGSRLRH</sequence>
<dbReference type="PANTHER" id="PTHR39160">
    <property type="entry name" value="CELL WALL-BINDING PROTEIN YOCH"/>
    <property type="match status" value="1"/>
</dbReference>
<dbReference type="SUPFAM" id="SSF53955">
    <property type="entry name" value="Lysozyme-like"/>
    <property type="match status" value="1"/>
</dbReference>
<comment type="caution">
    <text evidence="5">The sequence shown here is derived from an EMBL/GenBank/DDBJ whole genome shotgun (WGS) entry which is preliminary data.</text>
</comment>
<evidence type="ECO:0000313" key="6">
    <source>
        <dbReference type="Proteomes" id="UP000734511"/>
    </source>
</evidence>
<name>A0ABX0ZXA4_9ACTN</name>
<dbReference type="Gene3D" id="2.20.230.10">
    <property type="entry name" value="Resuscitation-promoting factor rpfb"/>
    <property type="match status" value="1"/>
</dbReference>
<accession>A0ABX0ZXA4</accession>
<dbReference type="Pfam" id="PF07501">
    <property type="entry name" value="G5"/>
    <property type="match status" value="1"/>
</dbReference>